<name>A0ABV7ALU0_9RHOB</name>
<keyword evidence="1" id="KW-0472">Membrane</keyword>
<accession>A0ABV7ALU0</accession>
<reference evidence="3" key="1">
    <citation type="journal article" date="2019" name="Int. J. Syst. Evol. Microbiol.">
        <title>The Global Catalogue of Microorganisms (GCM) 10K type strain sequencing project: providing services to taxonomists for standard genome sequencing and annotation.</title>
        <authorList>
            <consortium name="The Broad Institute Genomics Platform"/>
            <consortium name="The Broad Institute Genome Sequencing Center for Infectious Disease"/>
            <person name="Wu L."/>
            <person name="Ma J."/>
        </authorList>
    </citation>
    <scope>NUCLEOTIDE SEQUENCE [LARGE SCALE GENOMIC DNA]</scope>
    <source>
        <strain evidence="3">KCTC 62192</strain>
    </source>
</reference>
<keyword evidence="3" id="KW-1185">Reference proteome</keyword>
<evidence type="ECO:0000313" key="3">
    <source>
        <dbReference type="Proteomes" id="UP001595443"/>
    </source>
</evidence>
<sequence>MSFLRPEAAETLHRWREPLAGAGAALLGLWVISFGGPFFAMLGGGAVAVGAGLAVIGWRRLRFARGGNGPGMVEVDEGQVAYFGPLHGGYVALADMSELVLMSRHGERAWRLRQSDGTVLFVPVAATGSEALFDAFAALPGIDMQALLAALDAPPGAAHIVWRRHRPRLLH</sequence>
<evidence type="ECO:0000256" key="1">
    <source>
        <dbReference type="SAM" id="Phobius"/>
    </source>
</evidence>
<keyword evidence="1" id="KW-0812">Transmembrane</keyword>
<keyword evidence="1" id="KW-1133">Transmembrane helix</keyword>
<comment type="caution">
    <text evidence="2">The sequence shown here is derived from an EMBL/GenBank/DDBJ whole genome shotgun (WGS) entry which is preliminary data.</text>
</comment>
<organism evidence="2 3">
    <name type="scientific">Acidimangrovimonas pyrenivorans</name>
    <dbReference type="NCBI Taxonomy" id="2030798"/>
    <lineage>
        <taxon>Bacteria</taxon>
        <taxon>Pseudomonadati</taxon>
        <taxon>Pseudomonadota</taxon>
        <taxon>Alphaproteobacteria</taxon>
        <taxon>Rhodobacterales</taxon>
        <taxon>Paracoccaceae</taxon>
        <taxon>Acidimangrovimonas</taxon>
    </lineage>
</organism>
<proteinExistence type="predicted"/>
<feature type="transmembrane region" description="Helical" evidence="1">
    <location>
        <begin position="38"/>
        <end position="58"/>
    </location>
</feature>
<dbReference type="Proteomes" id="UP001595443">
    <property type="component" value="Unassembled WGS sequence"/>
</dbReference>
<dbReference type="RefSeq" id="WP_377835343.1">
    <property type="nucleotide sequence ID" value="NZ_JBHRSK010000019.1"/>
</dbReference>
<gene>
    <name evidence="2" type="ORF">ACFOES_20110</name>
</gene>
<evidence type="ECO:0000313" key="2">
    <source>
        <dbReference type="EMBL" id="MFC2970409.1"/>
    </source>
</evidence>
<protein>
    <submittedName>
        <fullName evidence="2">Uncharacterized protein</fullName>
    </submittedName>
</protein>
<dbReference type="EMBL" id="JBHRSK010000019">
    <property type="protein sequence ID" value="MFC2970409.1"/>
    <property type="molecule type" value="Genomic_DNA"/>
</dbReference>